<dbReference type="InterPro" id="IPR001031">
    <property type="entry name" value="Thioesterase"/>
</dbReference>
<sequence>MTPVELVCFPHAGGGATSFNLLRRDLSSAGANINITAVELPGHGVRCREQRFVDAYACARSLVDELAVPLSRPHVLLGHSMGALLAYLVAQQRIDQGLRPPAAVIVVAAQAPHLNSQFEDIDATHDQDLATDLVAYGGLPAEVLARPEWLDVLMPVIRDDLRMCRSYRQSGEPPLPCALHIFGAQCDPLVPFDALDAWSDYSMLPQPIRLFAGNHFLFRPSNPELVQAISHITETALSIGELVR</sequence>
<evidence type="ECO:0000256" key="1">
    <source>
        <dbReference type="ARBA" id="ARBA00007169"/>
    </source>
</evidence>
<protein>
    <recommendedName>
        <fullName evidence="2">Thioesterase TesA</fullName>
    </recommendedName>
</protein>
<dbReference type="KEGG" id="mgor:H0P51_27340"/>
<evidence type="ECO:0000256" key="3">
    <source>
        <dbReference type="ARBA" id="ARBA00023026"/>
    </source>
</evidence>
<dbReference type="SUPFAM" id="SSF53474">
    <property type="entry name" value="alpha/beta-Hydrolases"/>
    <property type="match status" value="1"/>
</dbReference>
<dbReference type="InterPro" id="IPR029058">
    <property type="entry name" value="AB_hydrolase_fold"/>
</dbReference>
<dbReference type="Proteomes" id="UP000510682">
    <property type="component" value="Chromosome"/>
</dbReference>
<evidence type="ECO:0000256" key="2">
    <source>
        <dbReference type="ARBA" id="ARBA00015007"/>
    </source>
</evidence>
<keyword evidence="7" id="KW-1185">Reference proteome</keyword>
<dbReference type="EMBL" id="CP059165">
    <property type="protein sequence ID" value="QLL07319.1"/>
    <property type="molecule type" value="Genomic_DNA"/>
</dbReference>
<keyword evidence="3" id="KW-0843">Virulence</keyword>
<feature type="domain" description="Thioesterase" evidence="5">
    <location>
        <begin position="6"/>
        <end position="231"/>
    </location>
</feature>
<evidence type="ECO:0000259" key="5">
    <source>
        <dbReference type="Pfam" id="PF00975"/>
    </source>
</evidence>
<accession>A0A7D6IRW9</accession>
<dbReference type="PANTHER" id="PTHR11487">
    <property type="entry name" value="THIOESTERASE"/>
    <property type="match status" value="1"/>
</dbReference>
<dbReference type="Gene3D" id="3.40.50.1820">
    <property type="entry name" value="alpha/beta hydrolase"/>
    <property type="match status" value="1"/>
</dbReference>
<reference evidence="7" key="1">
    <citation type="submission" date="2020-07" db="EMBL/GenBank/DDBJ databases">
        <title>Description of Mycobacterium gordonae subsp. intergordonae subsp.nov. and Mycobacterium gordonae subsp. gordonae subsp. nov.</title>
        <authorList>
            <person name="Yu X."/>
        </authorList>
    </citation>
    <scope>NUCLEOTIDE SEQUENCE [LARGE SCALE GENOMIC DNA]</scope>
    <source>
        <strain evidence="7">24</strain>
    </source>
</reference>
<dbReference type="GO" id="GO:0008610">
    <property type="term" value="P:lipid biosynthetic process"/>
    <property type="evidence" value="ECO:0007669"/>
    <property type="project" value="TreeGrafter"/>
</dbReference>
<dbReference type="InterPro" id="IPR012223">
    <property type="entry name" value="TEII"/>
</dbReference>
<evidence type="ECO:0000256" key="4">
    <source>
        <dbReference type="ARBA" id="ARBA00024293"/>
    </source>
</evidence>
<evidence type="ECO:0000313" key="7">
    <source>
        <dbReference type="Proteomes" id="UP000510682"/>
    </source>
</evidence>
<dbReference type="Pfam" id="PF00975">
    <property type="entry name" value="Thioesterase"/>
    <property type="match status" value="1"/>
</dbReference>
<dbReference type="RefSeq" id="WP_180915893.1">
    <property type="nucleotide sequence ID" value="NZ_CP059165.1"/>
</dbReference>
<organism evidence="6 7">
    <name type="scientific">Mycobacterium vicinigordonae</name>
    <dbReference type="NCBI Taxonomy" id="1719132"/>
    <lineage>
        <taxon>Bacteria</taxon>
        <taxon>Bacillati</taxon>
        <taxon>Actinomycetota</taxon>
        <taxon>Actinomycetes</taxon>
        <taxon>Mycobacteriales</taxon>
        <taxon>Mycobacteriaceae</taxon>
        <taxon>Mycobacterium</taxon>
    </lineage>
</organism>
<reference evidence="6 7" key="2">
    <citation type="submission" date="2020-07" db="EMBL/GenBank/DDBJ databases">
        <authorList>
            <person name="Yu X."/>
        </authorList>
    </citation>
    <scope>NUCLEOTIDE SEQUENCE [LARGE SCALE GENOMIC DNA]</scope>
    <source>
        <strain evidence="7">24</strain>
    </source>
</reference>
<reference evidence="7" key="3">
    <citation type="submission" date="2023-07" db="EMBL/GenBank/DDBJ databases">
        <title>Description of Mycobacterium gordonae subsp. intergordonae subsp.nov. and Mycobacterium gordonae subsp. gordonae subsp. nov.</title>
        <authorList>
            <person name="Huang H."/>
        </authorList>
    </citation>
    <scope>NUCLEOTIDE SEQUENCE [LARGE SCALE GENOMIC DNA]</scope>
    <source>
        <strain evidence="7">24</strain>
    </source>
</reference>
<dbReference type="AlphaFoldDB" id="A0A7D6IRW9"/>
<proteinExistence type="inferred from homology"/>
<gene>
    <name evidence="6" type="ORF">H0P51_27340</name>
</gene>
<comment type="catalytic activity">
    <reaction evidence="4">
        <text>a fatty acyl-CoA + H2O = a fatty acid + CoA + H(+)</text>
        <dbReference type="Rhea" id="RHEA:16781"/>
        <dbReference type="ChEBI" id="CHEBI:15377"/>
        <dbReference type="ChEBI" id="CHEBI:15378"/>
        <dbReference type="ChEBI" id="CHEBI:28868"/>
        <dbReference type="ChEBI" id="CHEBI:57287"/>
        <dbReference type="ChEBI" id="CHEBI:77636"/>
    </reaction>
</comment>
<evidence type="ECO:0000313" key="6">
    <source>
        <dbReference type="EMBL" id="QLL07319.1"/>
    </source>
</evidence>
<dbReference type="PANTHER" id="PTHR11487:SF0">
    <property type="entry name" value="S-ACYL FATTY ACID SYNTHASE THIOESTERASE, MEDIUM CHAIN"/>
    <property type="match status" value="1"/>
</dbReference>
<comment type="similarity">
    <text evidence="1">Belongs to the thioesterase family.</text>
</comment>
<name>A0A7D6IRW9_9MYCO</name>